<keyword evidence="1" id="KW-0472">Membrane</keyword>
<keyword evidence="1" id="KW-1133">Transmembrane helix</keyword>
<feature type="transmembrane region" description="Helical" evidence="1">
    <location>
        <begin position="578"/>
        <end position="598"/>
    </location>
</feature>
<dbReference type="EMBL" id="JAGSGD010000001">
    <property type="protein sequence ID" value="MBR7618939.1"/>
    <property type="molecule type" value="Genomic_DNA"/>
</dbReference>
<dbReference type="InterPro" id="IPR001466">
    <property type="entry name" value="Beta-lactam-related"/>
</dbReference>
<dbReference type="PANTHER" id="PTHR46825:SF9">
    <property type="entry name" value="BETA-LACTAMASE-RELATED DOMAIN-CONTAINING PROTEIN"/>
    <property type="match status" value="1"/>
</dbReference>
<dbReference type="InterPro" id="IPR050491">
    <property type="entry name" value="AmpC-like"/>
</dbReference>
<name>A0A941D098_9CAUL</name>
<keyword evidence="5" id="KW-1185">Reference proteome</keyword>
<protein>
    <submittedName>
        <fullName evidence="4">Beta-lactamase family protein</fullName>
    </submittedName>
</protein>
<feature type="transmembrane region" description="Helical" evidence="1">
    <location>
        <begin position="619"/>
        <end position="636"/>
    </location>
</feature>
<comment type="caution">
    <text evidence="4">The sequence shown here is derived from an EMBL/GenBank/DDBJ whole genome shotgun (WGS) entry which is preliminary data.</text>
</comment>
<gene>
    <name evidence="4" type="ORF">JKL49_06010</name>
</gene>
<dbReference type="SUPFAM" id="SSF56601">
    <property type="entry name" value="beta-lactamase/transpeptidase-like"/>
    <property type="match status" value="1"/>
</dbReference>
<feature type="transmembrane region" description="Helical" evidence="1">
    <location>
        <begin position="695"/>
        <end position="715"/>
    </location>
</feature>
<dbReference type="InterPro" id="IPR012338">
    <property type="entry name" value="Beta-lactam/transpept-like"/>
</dbReference>
<reference evidence="4" key="1">
    <citation type="submission" date="2021-04" db="EMBL/GenBank/DDBJ databases">
        <title>Draft genome assembly of strain Phenylobacterium sp. 20VBR1 using MiniION and Illumina platforms.</title>
        <authorList>
            <person name="Thomas F.A."/>
            <person name="Krishnan K.P."/>
            <person name="Sinha R.K."/>
        </authorList>
    </citation>
    <scope>NUCLEOTIDE SEQUENCE</scope>
    <source>
        <strain evidence="4">20VBR1</strain>
    </source>
</reference>
<dbReference type="Gene3D" id="3.40.710.10">
    <property type="entry name" value="DD-peptidase/beta-lactamase superfamily"/>
    <property type="match status" value="1"/>
</dbReference>
<evidence type="ECO:0000259" key="3">
    <source>
        <dbReference type="Pfam" id="PF00144"/>
    </source>
</evidence>
<feature type="signal peptide" evidence="2">
    <location>
        <begin position="1"/>
        <end position="22"/>
    </location>
</feature>
<feature type="domain" description="Beta-lactamase-related" evidence="3">
    <location>
        <begin position="105"/>
        <end position="450"/>
    </location>
</feature>
<evidence type="ECO:0000256" key="2">
    <source>
        <dbReference type="SAM" id="SignalP"/>
    </source>
</evidence>
<feature type="chain" id="PRO_5037006049" evidence="2">
    <location>
        <begin position="23"/>
        <end position="720"/>
    </location>
</feature>
<dbReference type="RefSeq" id="WP_215338977.1">
    <property type="nucleotide sequence ID" value="NZ_JAGSGD010000001.1"/>
</dbReference>
<evidence type="ECO:0000313" key="4">
    <source>
        <dbReference type="EMBL" id="MBR7618939.1"/>
    </source>
</evidence>
<dbReference type="PANTHER" id="PTHR46825">
    <property type="entry name" value="D-ALANYL-D-ALANINE-CARBOXYPEPTIDASE/ENDOPEPTIDASE AMPH"/>
    <property type="match status" value="1"/>
</dbReference>
<accession>A0A941D098</accession>
<organism evidence="4 5">
    <name type="scientific">Phenylobacterium glaciei</name>
    <dbReference type="NCBI Taxonomy" id="2803784"/>
    <lineage>
        <taxon>Bacteria</taxon>
        <taxon>Pseudomonadati</taxon>
        <taxon>Pseudomonadota</taxon>
        <taxon>Alphaproteobacteria</taxon>
        <taxon>Caulobacterales</taxon>
        <taxon>Caulobacteraceae</taxon>
        <taxon>Phenylobacterium</taxon>
    </lineage>
</organism>
<feature type="transmembrane region" description="Helical" evidence="1">
    <location>
        <begin position="648"/>
        <end position="674"/>
    </location>
</feature>
<keyword evidence="2" id="KW-0732">Signal</keyword>
<dbReference type="Proteomes" id="UP000622580">
    <property type="component" value="Unassembled WGS sequence"/>
</dbReference>
<evidence type="ECO:0000256" key="1">
    <source>
        <dbReference type="SAM" id="Phobius"/>
    </source>
</evidence>
<dbReference type="AlphaFoldDB" id="A0A941D098"/>
<proteinExistence type="predicted"/>
<sequence>MNSVAKAAFAALLLLLAAPAAAQDAAASSATAAANPKGPVPYEALKRPAQPAVRATVRPAAAKPGAASVTIPSLTTLAPAAPLTPAGARLAAGQALPPAELEAYVDGVVKDAMDREHIAGVTVAVIQDGQVVLKKGYGFASLSPARKVNPDTTLFRVGSISKTFTWIALMKEVEADRIRLGQPINLYLPEQLQVKDQGFHTPIRVRNLLDHSAGFEDRTLGQLFEKSPNRERPLAAYLRQERPRRVHAPGAVASYSNYGAALAGEAVSYVSGKPFERLIEEEILLPLGMNHTTFREARPAKPGLPAPMPQALQGDLSEGYRWTPTGYSARPYEYVGHVAPAGSASSTAGDMARYMQMLLNGGGLDGATIYGPAAARAFSTPLRRTAPGINGWPHGFMAYDLPGGHKGFGHAGGTLSFLSNMVVAPDLKLGVFISTNTETGGALATRLPERIVAQFYAAPMPFPRKGVAALVDSRAVYEGYYLGTRRAYRGLESFVGKVINGVSVSITDDGRLVTSGGMGEAARSWVPEGDPLAGRFISAAGAERLSFDIQDGKAISFSRADGVTTFERTGFWNRPSNLLILAGLTAFAAAATLGAVLMRNRREFRETGIQSQASLIQNIQAALWLTSMVLFLVWVSKTRDLANVMYGWPGPTLVIASACAFVAALMTLGTVLIVPAVWRGGRRVDSWTQARKAGFTFTVLLYTTFSVVLGLWGALTPWGG</sequence>
<dbReference type="Pfam" id="PF00144">
    <property type="entry name" value="Beta-lactamase"/>
    <property type="match status" value="1"/>
</dbReference>
<keyword evidence="1" id="KW-0812">Transmembrane</keyword>
<evidence type="ECO:0000313" key="5">
    <source>
        <dbReference type="Proteomes" id="UP000622580"/>
    </source>
</evidence>